<dbReference type="GO" id="GO:0019877">
    <property type="term" value="P:diaminopimelate biosynthetic process"/>
    <property type="evidence" value="ECO:0007669"/>
    <property type="project" value="UniProtKB-UniRule"/>
</dbReference>
<name>A0A938BUT8_UNCW3</name>
<dbReference type="SMART" id="SM01130">
    <property type="entry name" value="DHDPS"/>
    <property type="match status" value="1"/>
</dbReference>
<dbReference type="SUPFAM" id="SSF51569">
    <property type="entry name" value="Aldolase"/>
    <property type="match status" value="1"/>
</dbReference>
<dbReference type="InterPro" id="IPR002220">
    <property type="entry name" value="DapA-like"/>
</dbReference>
<feature type="site" description="Part of a proton relay during catalysis" evidence="12">
    <location>
        <position position="107"/>
    </location>
</feature>
<evidence type="ECO:0000256" key="7">
    <source>
        <dbReference type="ARBA" id="ARBA00022915"/>
    </source>
</evidence>
<evidence type="ECO:0000256" key="11">
    <source>
        <dbReference type="ARBA" id="ARBA00047836"/>
    </source>
</evidence>
<evidence type="ECO:0000256" key="12">
    <source>
        <dbReference type="HAMAP-Rule" id="MF_00418"/>
    </source>
</evidence>
<comment type="pathway">
    <text evidence="2 12">Amino-acid biosynthesis; L-lysine biosynthesis via DAP pathway; (S)-tetrahydrodipicolinate from L-aspartate: step 3/4.</text>
</comment>
<evidence type="ECO:0000256" key="13">
    <source>
        <dbReference type="PIRNR" id="PIRNR001365"/>
    </source>
</evidence>
<evidence type="ECO:0000256" key="3">
    <source>
        <dbReference type="ARBA" id="ARBA00007592"/>
    </source>
</evidence>
<keyword evidence="9 12" id="KW-0456">Lyase</keyword>
<organism evidence="16 17">
    <name type="scientific">candidate division WOR-3 bacterium</name>
    <dbReference type="NCBI Taxonomy" id="2052148"/>
    <lineage>
        <taxon>Bacteria</taxon>
        <taxon>Bacteria division WOR-3</taxon>
    </lineage>
</organism>
<comment type="caution">
    <text evidence="12">Was originally thought to be a dihydrodipicolinate synthase (DHDPS), catalyzing the condensation of (S)-aspartate-beta-semialdehyde [(S)-ASA] and pyruvate to dihydrodipicolinate (DHDP). However, it was shown in E.coli that the product of the enzymatic reaction is not dihydrodipicolinate but in fact (4S)-4-hydroxy-2,3,4,5-tetrahydro-(2S)-dipicolinic acid (HTPA), and that the consecutive dehydration reaction leading to DHDP is not spontaneous but catalyzed by DapB.</text>
</comment>
<comment type="function">
    <text evidence="1 12">Catalyzes the condensation of (S)-aspartate-beta-semialdehyde [(S)-ASA] and pyruvate to 4-hydroxy-tetrahydrodipicolinate (HTPA).</text>
</comment>
<dbReference type="HAMAP" id="MF_00418">
    <property type="entry name" value="DapA"/>
    <property type="match status" value="1"/>
</dbReference>
<evidence type="ECO:0000256" key="2">
    <source>
        <dbReference type="ARBA" id="ARBA00005120"/>
    </source>
</evidence>
<keyword evidence="7 12" id="KW-0220">Diaminopimelate biosynthesis</keyword>
<protein>
    <recommendedName>
        <fullName evidence="4 12">4-hydroxy-tetrahydrodipicolinate synthase</fullName>
        <shortName evidence="12">HTPA synthase</shortName>
        <ecNumber evidence="4 12">4.3.3.7</ecNumber>
    </recommendedName>
</protein>
<dbReference type="Pfam" id="PF00701">
    <property type="entry name" value="DHDPS"/>
    <property type="match status" value="1"/>
</dbReference>
<gene>
    <name evidence="12" type="primary">dapA</name>
    <name evidence="16" type="ORF">FJY68_14405</name>
</gene>
<dbReference type="PANTHER" id="PTHR12128:SF66">
    <property type="entry name" value="4-HYDROXY-2-OXOGLUTARATE ALDOLASE, MITOCHONDRIAL"/>
    <property type="match status" value="1"/>
</dbReference>
<dbReference type="GO" id="GO:0009089">
    <property type="term" value="P:lysine biosynthetic process via diaminopimelate"/>
    <property type="evidence" value="ECO:0007669"/>
    <property type="project" value="UniProtKB-UniRule"/>
</dbReference>
<feature type="site" description="Part of a proton relay during catalysis" evidence="12">
    <location>
        <position position="44"/>
    </location>
</feature>
<dbReference type="PANTHER" id="PTHR12128">
    <property type="entry name" value="DIHYDRODIPICOLINATE SYNTHASE"/>
    <property type="match status" value="1"/>
</dbReference>
<evidence type="ECO:0000256" key="10">
    <source>
        <dbReference type="ARBA" id="ARBA00023270"/>
    </source>
</evidence>
<keyword evidence="10 12" id="KW-0704">Schiff base</keyword>
<dbReference type="CDD" id="cd00950">
    <property type="entry name" value="DHDPS"/>
    <property type="match status" value="1"/>
</dbReference>
<comment type="subcellular location">
    <subcellularLocation>
        <location evidence="12">Cytoplasm</location>
    </subcellularLocation>
</comment>
<feature type="binding site" evidence="12 15">
    <location>
        <position position="45"/>
    </location>
    <ligand>
        <name>pyruvate</name>
        <dbReference type="ChEBI" id="CHEBI:15361"/>
    </ligand>
</feature>
<evidence type="ECO:0000256" key="8">
    <source>
        <dbReference type="ARBA" id="ARBA00023154"/>
    </source>
</evidence>
<evidence type="ECO:0000256" key="6">
    <source>
        <dbReference type="ARBA" id="ARBA00022605"/>
    </source>
</evidence>
<dbReference type="EC" id="4.3.3.7" evidence="4 12"/>
<evidence type="ECO:0000256" key="1">
    <source>
        <dbReference type="ARBA" id="ARBA00003294"/>
    </source>
</evidence>
<evidence type="ECO:0000313" key="17">
    <source>
        <dbReference type="Proteomes" id="UP000779900"/>
    </source>
</evidence>
<comment type="subunit">
    <text evidence="12">Homotetramer; dimer of dimers.</text>
</comment>
<dbReference type="Gene3D" id="3.20.20.70">
    <property type="entry name" value="Aldolase class I"/>
    <property type="match status" value="1"/>
</dbReference>
<comment type="catalytic activity">
    <reaction evidence="11 12">
        <text>L-aspartate 4-semialdehyde + pyruvate = (2S,4S)-4-hydroxy-2,3,4,5-tetrahydrodipicolinate + H2O + H(+)</text>
        <dbReference type="Rhea" id="RHEA:34171"/>
        <dbReference type="ChEBI" id="CHEBI:15361"/>
        <dbReference type="ChEBI" id="CHEBI:15377"/>
        <dbReference type="ChEBI" id="CHEBI:15378"/>
        <dbReference type="ChEBI" id="CHEBI:67139"/>
        <dbReference type="ChEBI" id="CHEBI:537519"/>
        <dbReference type="EC" id="4.3.3.7"/>
    </reaction>
</comment>
<dbReference type="NCBIfam" id="TIGR00674">
    <property type="entry name" value="dapA"/>
    <property type="match status" value="1"/>
</dbReference>
<evidence type="ECO:0000256" key="9">
    <source>
        <dbReference type="ARBA" id="ARBA00023239"/>
    </source>
</evidence>
<comment type="similarity">
    <text evidence="3 12 13">Belongs to the DapA family.</text>
</comment>
<feature type="active site" description="Proton donor/acceptor" evidence="12 14">
    <location>
        <position position="133"/>
    </location>
</feature>
<dbReference type="PIRSF" id="PIRSF001365">
    <property type="entry name" value="DHDPS"/>
    <property type="match status" value="1"/>
</dbReference>
<feature type="active site" description="Schiff-base intermediate with substrate" evidence="12 14">
    <location>
        <position position="162"/>
    </location>
</feature>
<reference evidence="16" key="1">
    <citation type="submission" date="2019-03" db="EMBL/GenBank/DDBJ databases">
        <title>Lake Tanganyika Metagenome-Assembled Genomes (MAGs).</title>
        <authorList>
            <person name="Tran P."/>
        </authorList>
    </citation>
    <scope>NUCLEOTIDE SEQUENCE</scope>
    <source>
        <strain evidence="16">K_DeepCast_150m_m2_040</strain>
    </source>
</reference>
<accession>A0A938BUT8</accession>
<evidence type="ECO:0000256" key="15">
    <source>
        <dbReference type="PIRSR" id="PIRSR001365-2"/>
    </source>
</evidence>
<comment type="caution">
    <text evidence="16">The sequence shown here is derived from an EMBL/GenBank/DDBJ whole genome shotgun (WGS) entry which is preliminary data.</text>
</comment>
<dbReference type="GO" id="GO:0008840">
    <property type="term" value="F:4-hydroxy-tetrahydrodipicolinate synthase activity"/>
    <property type="evidence" value="ECO:0007669"/>
    <property type="project" value="UniProtKB-UniRule"/>
</dbReference>
<keyword evidence="5 12" id="KW-0963">Cytoplasm</keyword>
<dbReference type="Proteomes" id="UP000779900">
    <property type="component" value="Unassembled WGS sequence"/>
</dbReference>
<sequence length="295" mass="31398">MSFSGCITALVTPFRGTRLDLAGLRENVRFQIKNRVRGLLVNGSTGEAPNLSSSEWERTLAAVVAEVHGRVKVVAGAGTNSTAKSVRQAKRAAALGADALLVVAPYYNKPTQEGLYRHYRAIADAVELPIIVYNIPPRSVVNILPATIERMARDCSNIAAVKEASGSLDQSSEIIQRCGNRVTLLSGDDSLTLPILAVGGKGVISVVSNIAPLDVSKIIDYYLAGKVELAAGMHRKLFPLIKAMFIETNPAPVKAAMQMLNMAAGEPRLPLVSPTENSLKAIRQSLVDYGLPAGA</sequence>
<dbReference type="PROSITE" id="PS00665">
    <property type="entry name" value="DHDPS_1"/>
    <property type="match status" value="1"/>
</dbReference>
<feature type="binding site" evidence="12 15">
    <location>
        <position position="204"/>
    </location>
    <ligand>
        <name>pyruvate</name>
        <dbReference type="ChEBI" id="CHEBI:15361"/>
    </ligand>
</feature>
<dbReference type="PRINTS" id="PR00146">
    <property type="entry name" value="DHPICSNTHASE"/>
</dbReference>
<dbReference type="EMBL" id="VGIR01000211">
    <property type="protein sequence ID" value="MBM3333012.1"/>
    <property type="molecule type" value="Genomic_DNA"/>
</dbReference>
<evidence type="ECO:0000256" key="14">
    <source>
        <dbReference type="PIRSR" id="PIRSR001365-1"/>
    </source>
</evidence>
<dbReference type="InterPro" id="IPR005263">
    <property type="entry name" value="DapA"/>
</dbReference>
<dbReference type="InterPro" id="IPR013785">
    <property type="entry name" value="Aldolase_TIM"/>
</dbReference>
<keyword evidence="8 12" id="KW-0457">Lysine biosynthesis</keyword>
<evidence type="ECO:0000313" key="16">
    <source>
        <dbReference type="EMBL" id="MBM3333012.1"/>
    </source>
</evidence>
<dbReference type="InterPro" id="IPR020624">
    <property type="entry name" value="Schiff_base-form_aldolases_CS"/>
</dbReference>
<evidence type="ECO:0000256" key="4">
    <source>
        <dbReference type="ARBA" id="ARBA00012086"/>
    </source>
</evidence>
<proteinExistence type="inferred from homology"/>
<evidence type="ECO:0000256" key="5">
    <source>
        <dbReference type="ARBA" id="ARBA00022490"/>
    </source>
</evidence>
<keyword evidence="6 12" id="KW-0028">Amino-acid biosynthesis</keyword>
<dbReference type="GO" id="GO:0005829">
    <property type="term" value="C:cytosol"/>
    <property type="evidence" value="ECO:0007669"/>
    <property type="project" value="TreeGrafter"/>
</dbReference>
<dbReference type="InterPro" id="IPR020625">
    <property type="entry name" value="Schiff_base-form_aldolases_AS"/>
</dbReference>
<dbReference type="AlphaFoldDB" id="A0A938BUT8"/>
<dbReference type="PROSITE" id="PS00666">
    <property type="entry name" value="DHDPS_2"/>
    <property type="match status" value="1"/>
</dbReference>